<gene>
    <name evidence="1" type="ORF">BJX66DRAFT_326900</name>
</gene>
<accession>A0ABR4FZU0</accession>
<proteinExistence type="predicted"/>
<reference evidence="1 2" key="1">
    <citation type="submission" date="2024-07" db="EMBL/GenBank/DDBJ databases">
        <title>Section-level genome sequencing and comparative genomics of Aspergillus sections Usti and Cavernicolus.</title>
        <authorList>
            <consortium name="Lawrence Berkeley National Laboratory"/>
            <person name="Nybo J.L."/>
            <person name="Vesth T.C."/>
            <person name="Theobald S."/>
            <person name="Frisvad J.C."/>
            <person name="Larsen T.O."/>
            <person name="Kjaerboelling I."/>
            <person name="Rothschild-Mancinelli K."/>
            <person name="Lyhne E.K."/>
            <person name="Kogle M.E."/>
            <person name="Barry K."/>
            <person name="Clum A."/>
            <person name="Na H."/>
            <person name="Ledsgaard L."/>
            <person name="Lin J."/>
            <person name="Lipzen A."/>
            <person name="Kuo A."/>
            <person name="Riley R."/>
            <person name="Mondo S."/>
            <person name="Labutti K."/>
            <person name="Haridas S."/>
            <person name="Pangalinan J."/>
            <person name="Salamov A.A."/>
            <person name="Simmons B.A."/>
            <person name="Magnuson J.K."/>
            <person name="Chen J."/>
            <person name="Drula E."/>
            <person name="Henrissat B."/>
            <person name="Wiebenga A."/>
            <person name="Lubbers R.J."/>
            <person name="Gomes A.C."/>
            <person name="Makela M.R."/>
            <person name="Stajich J."/>
            <person name="Grigoriev I.V."/>
            <person name="Mortensen U.H."/>
            <person name="De Vries R.P."/>
            <person name="Baker S.E."/>
            <person name="Andersen M.R."/>
        </authorList>
    </citation>
    <scope>NUCLEOTIDE SEQUENCE [LARGE SCALE GENOMIC DNA]</scope>
    <source>
        <strain evidence="1 2">CBS 209.92</strain>
    </source>
</reference>
<evidence type="ECO:0000313" key="1">
    <source>
        <dbReference type="EMBL" id="KAL2788783.1"/>
    </source>
</evidence>
<comment type="caution">
    <text evidence="1">The sequence shown here is derived from an EMBL/GenBank/DDBJ whole genome shotgun (WGS) entry which is preliminary data.</text>
</comment>
<dbReference type="Proteomes" id="UP001610563">
    <property type="component" value="Unassembled WGS sequence"/>
</dbReference>
<dbReference type="EMBL" id="JBFTWV010000074">
    <property type="protein sequence ID" value="KAL2788783.1"/>
    <property type="molecule type" value="Genomic_DNA"/>
</dbReference>
<evidence type="ECO:0000313" key="2">
    <source>
        <dbReference type="Proteomes" id="UP001610563"/>
    </source>
</evidence>
<protein>
    <submittedName>
        <fullName evidence="1">Uncharacterized protein</fullName>
    </submittedName>
</protein>
<name>A0ABR4FZU0_9EURO</name>
<organism evidence="1 2">
    <name type="scientific">Aspergillus keveii</name>
    <dbReference type="NCBI Taxonomy" id="714993"/>
    <lineage>
        <taxon>Eukaryota</taxon>
        <taxon>Fungi</taxon>
        <taxon>Dikarya</taxon>
        <taxon>Ascomycota</taxon>
        <taxon>Pezizomycotina</taxon>
        <taxon>Eurotiomycetes</taxon>
        <taxon>Eurotiomycetidae</taxon>
        <taxon>Eurotiales</taxon>
        <taxon>Aspergillaceae</taxon>
        <taxon>Aspergillus</taxon>
        <taxon>Aspergillus subgen. Nidulantes</taxon>
    </lineage>
</organism>
<keyword evidence="2" id="KW-1185">Reference proteome</keyword>
<sequence length="143" mass="15666">MCGSLFEPLFVGASFIKSLSITFRPAPVEESITASRRSFLGDKTPLSYPAFQLEPNSKLPASLQILSFTNFTFDAEQTAAWAQCAQGIQHLALDAYPQISILLEALTGSVPSLNSIKLRVRNNPDYPRLLGLITNPAFHEGPR</sequence>